<evidence type="ECO:0000256" key="5">
    <source>
        <dbReference type="RuleBase" id="RU004404"/>
    </source>
</evidence>
<accession>A0A1X7NFN6</accession>
<dbReference type="GO" id="GO:0007165">
    <property type="term" value="P:signal transduction"/>
    <property type="evidence" value="ECO:0007669"/>
    <property type="project" value="TreeGrafter"/>
</dbReference>
<keyword evidence="2 5" id="KW-0645">Protease</keyword>
<dbReference type="SMART" id="SM00228">
    <property type="entry name" value="PDZ"/>
    <property type="match status" value="1"/>
</dbReference>
<dbReference type="InterPro" id="IPR001478">
    <property type="entry name" value="PDZ"/>
</dbReference>
<dbReference type="Pfam" id="PF17820">
    <property type="entry name" value="PDZ_6"/>
    <property type="match status" value="1"/>
</dbReference>
<dbReference type="PANTHER" id="PTHR32060">
    <property type="entry name" value="TAIL-SPECIFIC PROTEASE"/>
    <property type="match status" value="1"/>
</dbReference>
<feature type="domain" description="PDZ" evidence="7">
    <location>
        <begin position="105"/>
        <end position="187"/>
    </location>
</feature>
<dbReference type="InterPro" id="IPR002477">
    <property type="entry name" value="Peptidoglycan-bd-like"/>
</dbReference>
<feature type="transmembrane region" description="Helical" evidence="6">
    <location>
        <begin position="17"/>
        <end position="36"/>
    </location>
</feature>
<protein>
    <submittedName>
        <fullName evidence="8">Carboxyl-terminal processing protease</fullName>
    </submittedName>
</protein>
<proteinExistence type="inferred from homology"/>
<dbReference type="OrthoDB" id="9812068at2"/>
<dbReference type="Proteomes" id="UP000193435">
    <property type="component" value="Unassembled WGS sequence"/>
</dbReference>
<keyword evidence="6" id="KW-1133">Transmembrane helix</keyword>
<dbReference type="InterPro" id="IPR055210">
    <property type="entry name" value="CtpA/B_N"/>
</dbReference>
<dbReference type="SUPFAM" id="SSF52096">
    <property type="entry name" value="ClpP/crotonase"/>
    <property type="match status" value="1"/>
</dbReference>
<dbReference type="InterPro" id="IPR036366">
    <property type="entry name" value="PGBDSf"/>
</dbReference>
<sequence>MHEEPEKKKQSHVKVKTFLISLFVVAAISISGTYLFTTQANQTVPDKEQLSIKSGELSKIEAVYDQLLSQYFEDIDESKLVEGALAGMVDAVGDPYTQYLDVTEATSLNDTISASFEGIGAEVMKQGDAIMIVSPIAGSPAEKAGLKPNDVLLKADDKELTGLSLNEAVSFIRGEKGSKVLLTIRRGEIQFEISVTRDTIPVETVVYNLDKENKTIGYISINSFSNPTYDEIVTAIKELRAQGAKSFVFDVRQNPGGLLEGALNISNLFVKDGSVIMQTQEKDQEPVKLLADKETMGEFKVTEPVVLLVDEGSASASEILAGALKESADIPIIGTKTFGKGTVQTVASFSDNSELKLTIAKWLTPSGKWIHEKGVEPTISVELPDYTKLLLIDSTKEYQLGDVSAEVENLEKIFDALNYKTGPIDGYLDETTVSTIKKFQTEQKLAANGVVSGDTATAVIEDLRQLIKDNDTQYEKGIDYLKNK</sequence>
<reference evidence="8 9" key="1">
    <citation type="submission" date="2017-04" db="EMBL/GenBank/DDBJ databases">
        <authorList>
            <person name="Afonso C.L."/>
            <person name="Miller P.J."/>
            <person name="Scott M.A."/>
            <person name="Spackman E."/>
            <person name="Goraichik I."/>
            <person name="Dimitrov K.M."/>
            <person name="Suarez D.L."/>
            <person name="Swayne D.E."/>
        </authorList>
    </citation>
    <scope>NUCLEOTIDE SEQUENCE [LARGE SCALE GENOMIC DNA]</scope>
    <source>
        <strain evidence="8 9">LMG26642</strain>
    </source>
</reference>
<dbReference type="PROSITE" id="PS50106">
    <property type="entry name" value="PDZ"/>
    <property type="match status" value="1"/>
</dbReference>
<dbReference type="Gene3D" id="1.10.101.10">
    <property type="entry name" value="PGBD-like superfamily/PGBD"/>
    <property type="match status" value="1"/>
</dbReference>
<dbReference type="GO" id="GO:0030288">
    <property type="term" value="C:outer membrane-bounded periplasmic space"/>
    <property type="evidence" value="ECO:0007669"/>
    <property type="project" value="TreeGrafter"/>
</dbReference>
<dbReference type="InterPro" id="IPR036365">
    <property type="entry name" value="PGBD-like_sf"/>
</dbReference>
<evidence type="ECO:0000256" key="2">
    <source>
        <dbReference type="ARBA" id="ARBA00022670"/>
    </source>
</evidence>
<organism evidence="8 9">
    <name type="scientific">Carnobacterium iners</name>
    <dbReference type="NCBI Taxonomy" id="1073423"/>
    <lineage>
        <taxon>Bacteria</taxon>
        <taxon>Bacillati</taxon>
        <taxon>Bacillota</taxon>
        <taxon>Bacilli</taxon>
        <taxon>Lactobacillales</taxon>
        <taxon>Carnobacteriaceae</taxon>
        <taxon>Carnobacterium</taxon>
    </lineage>
</organism>
<evidence type="ECO:0000256" key="3">
    <source>
        <dbReference type="ARBA" id="ARBA00022801"/>
    </source>
</evidence>
<dbReference type="CDD" id="cd07560">
    <property type="entry name" value="Peptidase_S41_CPP"/>
    <property type="match status" value="1"/>
</dbReference>
<dbReference type="SUPFAM" id="SSF50156">
    <property type="entry name" value="PDZ domain-like"/>
    <property type="match status" value="1"/>
</dbReference>
<dbReference type="FunFam" id="2.30.42.10:FF:000063">
    <property type="entry name" value="Peptidase, S41 family"/>
    <property type="match status" value="1"/>
</dbReference>
<dbReference type="AlphaFoldDB" id="A0A1X7NFN6"/>
<dbReference type="GO" id="GO:0008236">
    <property type="term" value="F:serine-type peptidase activity"/>
    <property type="evidence" value="ECO:0007669"/>
    <property type="project" value="UniProtKB-KW"/>
</dbReference>
<dbReference type="InterPro" id="IPR036034">
    <property type="entry name" value="PDZ_sf"/>
</dbReference>
<dbReference type="Gene3D" id="3.30.750.44">
    <property type="match status" value="1"/>
</dbReference>
<dbReference type="PANTHER" id="PTHR32060:SF30">
    <property type="entry name" value="CARBOXY-TERMINAL PROCESSING PROTEASE CTPA"/>
    <property type="match status" value="1"/>
</dbReference>
<dbReference type="InterPro" id="IPR005151">
    <property type="entry name" value="Tail-specific_protease"/>
</dbReference>
<evidence type="ECO:0000256" key="4">
    <source>
        <dbReference type="ARBA" id="ARBA00022825"/>
    </source>
</evidence>
<comment type="similarity">
    <text evidence="1 5">Belongs to the peptidase S41A family.</text>
</comment>
<dbReference type="NCBIfam" id="TIGR00225">
    <property type="entry name" value="prc"/>
    <property type="match status" value="1"/>
</dbReference>
<dbReference type="CDD" id="cd06782">
    <property type="entry name" value="cpPDZ_CPP-like"/>
    <property type="match status" value="1"/>
</dbReference>
<dbReference type="Pfam" id="PF22694">
    <property type="entry name" value="CtpB_N-like"/>
    <property type="match status" value="1"/>
</dbReference>
<dbReference type="InterPro" id="IPR041489">
    <property type="entry name" value="PDZ_6"/>
</dbReference>
<dbReference type="EMBL" id="FXBJ01000002">
    <property type="protein sequence ID" value="SMH35889.1"/>
    <property type="molecule type" value="Genomic_DNA"/>
</dbReference>
<dbReference type="Pfam" id="PF01471">
    <property type="entry name" value="PG_binding_1"/>
    <property type="match status" value="1"/>
</dbReference>
<dbReference type="InterPro" id="IPR004447">
    <property type="entry name" value="Peptidase_S41A"/>
</dbReference>
<keyword evidence="6" id="KW-0812">Transmembrane</keyword>
<evidence type="ECO:0000256" key="6">
    <source>
        <dbReference type="SAM" id="Phobius"/>
    </source>
</evidence>
<evidence type="ECO:0000313" key="9">
    <source>
        <dbReference type="Proteomes" id="UP000193435"/>
    </source>
</evidence>
<dbReference type="Gene3D" id="3.90.226.10">
    <property type="entry name" value="2-enoyl-CoA Hydratase, Chain A, domain 1"/>
    <property type="match status" value="1"/>
</dbReference>
<name>A0A1X7NFN6_9LACT</name>
<keyword evidence="6" id="KW-0472">Membrane</keyword>
<gene>
    <name evidence="8" type="ORF">SAMN04488700_1839</name>
</gene>
<dbReference type="GO" id="GO:0006508">
    <property type="term" value="P:proteolysis"/>
    <property type="evidence" value="ECO:0007669"/>
    <property type="project" value="UniProtKB-KW"/>
</dbReference>
<evidence type="ECO:0000259" key="7">
    <source>
        <dbReference type="PROSITE" id="PS50106"/>
    </source>
</evidence>
<evidence type="ECO:0000313" key="8">
    <source>
        <dbReference type="EMBL" id="SMH35889.1"/>
    </source>
</evidence>
<dbReference type="Pfam" id="PF03572">
    <property type="entry name" value="Peptidase_S41"/>
    <property type="match status" value="1"/>
</dbReference>
<dbReference type="SUPFAM" id="SSF47090">
    <property type="entry name" value="PGBD-like"/>
    <property type="match status" value="1"/>
</dbReference>
<dbReference type="RefSeq" id="WP_085559931.1">
    <property type="nucleotide sequence ID" value="NZ_FOAH01000003.1"/>
</dbReference>
<keyword evidence="4 5" id="KW-0720">Serine protease</keyword>
<keyword evidence="3 5" id="KW-0378">Hydrolase</keyword>
<dbReference type="GO" id="GO:0004175">
    <property type="term" value="F:endopeptidase activity"/>
    <property type="evidence" value="ECO:0007669"/>
    <property type="project" value="TreeGrafter"/>
</dbReference>
<dbReference type="Gene3D" id="2.30.42.10">
    <property type="match status" value="1"/>
</dbReference>
<evidence type="ECO:0000256" key="1">
    <source>
        <dbReference type="ARBA" id="ARBA00009179"/>
    </source>
</evidence>
<dbReference type="InterPro" id="IPR029045">
    <property type="entry name" value="ClpP/crotonase-like_dom_sf"/>
</dbReference>
<keyword evidence="9" id="KW-1185">Reference proteome</keyword>
<dbReference type="SMART" id="SM00245">
    <property type="entry name" value="TSPc"/>
    <property type="match status" value="1"/>
</dbReference>
<dbReference type="STRING" id="1073423.SAMN04488700_1839"/>